<proteinExistence type="predicted"/>
<organism evidence="1 2">
    <name type="scientific">Paenibacillus tundrae</name>
    <dbReference type="NCBI Taxonomy" id="528187"/>
    <lineage>
        <taxon>Bacteria</taxon>
        <taxon>Bacillati</taxon>
        <taxon>Bacillota</taxon>
        <taxon>Bacilli</taxon>
        <taxon>Bacillales</taxon>
        <taxon>Paenibacillaceae</taxon>
        <taxon>Paenibacillus</taxon>
    </lineage>
</organism>
<dbReference type="PANTHER" id="PTHR12993">
    <property type="entry name" value="N-ACETYLGLUCOSAMINYL-PHOSPHATIDYLINOSITOL DE-N-ACETYLASE-RELATED"/>
    <property type="match status" value="1"/>
</dbReference>
<dbReference type="InterPro" id="IPR024078">
    <property type="entry name" value="LmbE-like_dom_sf"/>
</dbReference>
<accession>A0ABT9WJC3</accession>
<reference evidence="1 2" key="1">
    <citation type="submission" date="2023-07" db="EMBL/GenBank/DDBJ databases">
        <title>Sorghum-associated microbial communities from plants grown in Nebraska, USA.</title>
        <authorList>
            <person name="Schachtman D."/>
        </authorList>
    </citation>
    <scope>NUCLEOTIDE SEQUENCE [LARGE SCALE GENOMIC DNA]</scope>
    <source>
        <strain evidence="1 2">DS1314</strain>
    </source>
</reference>
<dbReference type="EMBL" id="JAUSTI010000019">
    <property type="protein sequence ID" value="MDQ0173378.1"/>
    <property type="molecule type" value="Genomic_DNA"/>
</dbReference>
<evidence type="ECO:0000313" key="2">
    <source>
        <dbReference type="Proteomes" id="UP001233836"/>
    </source>
</evidence>
<dbReference type="RefSeq" id="WP_307220344.1">
    <property type="nucleotide sequence ID" value="NZ_JAUSTI010000019.1"/>
</dbReference>
<dbReference type="InterPro" id="IPR003737">
    <property type="entry name" value="GlcNAc_PI_deacetylase-related"/>
</dbReference>
<dbReference type="Proteomes" id="UP001233836">
    <property type="component" value="Unassembled WGS sequence"/>
</dbReference>
<protein>
    <submittedName>
        <fullName evidence="1">LmbE family N-acetylglucosaminyl deacetylase</fullName>
    </submittedName>
</protein>
<dbReference type="Pfam" id="PF02585">
    <property type="entry name" value="PIG-L"/>
    <property type="match status" value="1"/>
</dbReference>
<comment type="caution">
    <text evidence="1">The sequence shown here is derived from an EMBL/GenBank/DDBJ whole genome shotgun (WGS) entry which is preliminary data.</text>
</comment>
<keyword evidence="2" id="KW-1185">Reference proteome</keyword>
<gene>
    <name evidence="1" type="ORF">J2T19_004871</name>
</gene>
<dbReference type="Gene3D" id="3.40.50.10320">
    <property type="entry name" value="LmbE-like"/>
    <property type="match status" value="1"/>
</dbReference>
<sequence>MIKKRNLIITAHPDDAEITMGGTIKKMTTLGHEVKNLIICLPSEPEIRIDEAKKSAKLLGMDVEFLEKNKTSIAEDHTLFYLITKLDRVIEEYQPDSIYTHFIKDSHQDHRIVAQAVLTCFRKHKCDLLSFEQINQNNLITSNQFIPNLYVDISEYFQEKIKSLEIHKSQMVGHMTHYLIDVEKLAEWRGHQSGNRYAESFLIIHKKDF</sequence>
<name>A0ABT9WJC3_9BACL</name>
<dbReference type="PANTHER" id="PTHR12993:SF30">
    <property type="entry name" value="N-ACETYL-ALPHA-D-GLUCOSAMINYL L-MALATE DEACETYLASE 1"/>
    <property type="match status" value="1"/>
</dbReference>
<evidence type="ECO:0000313" key="1">
    <source>
        <dbReference type="EMBL" id="MDQ0173378.1"/>
    </source>
</evidence>
<dbReference type="SUPFAM" id="SSF102588">
    <property type="entry name" value="LmbE-like"/>
    <property type="match status" value="1"/>
</dbReference>